<keyword evidence="1" id="KW-0812">Transmembrane</keyword>
<dbReference type="EMBL" id="JAAMRD010000022">
    <property type="protein sequence ID" value="MBA1306844.1"/>
    <property type="molecule type" value="Genomic_DNA"/>
</dbReference>
<keyword evidence="1" id="KW-1133">Transmembrane helix</keyword>
<evidence type="ECO:0000313" key="3">
    <source>
        <dbReference type="Proteomes" id="UP001138621"/>
    </source>
</evidence>
<gene>
    <name evidence="2" type="ORF">G7024_20835</name>
</gene>
<accession>A0AA40RVM2</accession>
<dbReference type="AlphaFoldDB" id="A0AA40RVM2"/>
<comment type="caution">
    <text evidence="2">The sequence shown here is derived from an EMBL/GenBank/DDBJ whole genome shotgun (WGS) entry which is preliminary data.</text>
</comment>
<evidence type="ECO:0000256" key="1">
    <source>
        <dbReference type="SAM" id="Phobius"/>
    </source>
</evidence>
<sequence length="69" mass="7614">MRDRFDEIRAERDVFSVEPAVYSRNPHAGLWKQIALGIVVGYLALGLISAVGWAVFVRFALGSLQIAVP</sequence>
<dbReference type="Proteomes" id="UP001138621">
    <property type="component" value="Unassembled WGS sequence"/>
</dbReference>
<organism evidence="2 3">
    <name type="scientific">Stutzerimonas stutzeri</name>
    <name type="common">Pseudomonas stutzeri</name>
    <dbReference type="NCBI Taxonomy" id="316"/>
    <lineage>
        <taxon>Bacteria</taxon>
        <taxon>Pseudomonadati</taxon>
        <taxon>Pseudomonadota</taxon>
        <taxon>Gammaproteobacteria</taxon>
        <taxon>Pseudomonadales</taxon>
        <taxon>Pseudomonadaceae</taxon>
        <taxon>Stutzerimonas</taxon>
    </lineage>
</organism>
<dbReference type="RefSeq" id="WP_181122387.1">
    <property type="nucleotide sequence ID" value="NZ_JAAMRD010000022.1"/>
</dbReference>
<proteinExistence type="predicted"/>
<reference evidence="2" key="1">
    <citation type="submission" date="2020-02" db="EMBL/GenBank/DDBJ databases">
        <title>Synteny-based analysis reveals conserved mechanism for high triclosan tolerance in Pseudomonas, as well as instances of horizontal transfer.</title>
        <authorList>
            <person name="Mcfarland A.G."/>
            <person name="Bertucci H.K."/>
            <person name="Litmann E."/>
            <person name="Shen J."/>
            <person name="Huttenhower C."/>
            <person name="Hartmann E.M."/>
        </authorList>
    </citation>
    <scope>NUCLEOTIDE SEQUENCE</scope>
    <source>
        <strain evidence="2">109A1</strain>
    </source>
</reference>
<feature type="transmembrane region" description="Helical" evidence="1">
    <location>
        <begin position="34"/>
        <end position="56"/>
    </location>
</feature>
<protein>
    <submittedName>
        <fullName evidence="2">Uncharacterized protein</fullName>
    </submittedName>
</protein>
<evidence type="ECO:0000313" key="2">
    <source>
        <dbReference type="EMBL" id="MBA1306844.1"/>
    </source>
</evidence>
<name>A0AA40RVM2_STUST</name>
<keyword evidence="1" id="KW-0472">Membrane</keyword>